<feature type="transmembrane region" description="Helical" evidence="1">
    <location>
        <begin position="86"/>
        <end position="110"/>
    </location>
</feature>
<keyword evidence="3" id="KW-1185">Reference proteome</keyword>
<accession>A0A8H8XF12</accession>
<reference evidence="2 3" key="1">
    <citation type="submission" date="2020-05" db="EMBL/GenBank/DDBJ databases">
        <authorList>
            <person name="Petersen J."/>
            <person name="Sayavedra L."/>
        </authorList>
    </citation>
    <scope>NUCLEOTIDE SEQUENCE [LARGE SCALE GENOMIC DNA]</scope>
    <source>
        <strain evidence="2">B thermophilus SOXS</strain>
    </source>
</reference>
<evidence type="ECO:0000256" key="1">
    <source>
        <dbReference type="SAM" id="Phobius"/>
    </source>
</evidence>
<feature type="transmembrane region" description="Helical" evidence="1">
    <location>
        <begin position="189"/>
        <end position="207"/>
    </location>
</feature>
<feature type="transmembrane region" description="Helical" evidence="1">
    <location>
        <begin position="15"/>
        <end position="36"/>
    </location>
</feature>
<keyword evidence="1" id="KW-1133">Transmembrane helix</keyword>
<dbReference type="Proteomes" id="UP000643672">
    <property type="component" value="Unassembled WGS sequence"/>
</dbReference>
<gene>
    <name evidence="2" type="ORF">THERMOS_1951</name>
</gene>
<keyword evidence="1" id="KW-0812">Transmembrane</keyword>
<evidence type="ECO:0000313" key="3">
    <source>
        <dbReference type="Proteomes" id="UP000643672"/>
    </source>
</evidence>
<feature type="transmembrane region" description="Helical" evidence="1">
    <location>
        <begin position="122"/>
        <end position="139"/>
    </location>
</feature>
<proteinExistence type="predicted"/>
<dbReference type="RefSeq" id="WP_202763348.1">
    <property type="nucleotide sequence ID" value="NZ_CAESAQ020000078.1"/>
</dbReference>
<protein>
    <submittedName>
        <fullName evidence="2">Uncharacterized protein</fullName>
    </submittedName>
</protein>
<dbReference type="AlphaFoldDB" id="A0A8H8XF12"/>
<comment type="caution">
    <text evidence="2">The sequence shown here is derived from an EMBL/GenBank/DDBJ whole genome shotgun (WGS) entry which is preliminary data.</text>
</comment>
<name>A0A8H8XF12_9GAMM</name>
<sequence>MYNQDFFTLILMENIYNIWLICLLFTCLLFLLCLIIPPQKIGRILPFFTAFWPSKNIQLDFQSVAYVALHRNIINRIIHYSIFVDAFAWLLILNSFWQGFLPIAVLLFMVQTLLIKEFKFTILANLILLTILAALLSLFDANIEYLMLWTMLSAALRVIGHFFEPLPPFLIDNSGQFAPMNFTTLKKLGLIKIVALLPIGFLAEFLSGQANRLFLVQINAITSALYKHQHILVWKNVVTKGINSYKKGIKQEPLFKSYCRFFEK</sequence>
<keyword evidence="1" id="KW-0472">Membrane</keyword>
<dbReference type="EMBL" id="CAESAQ020000078">
    <property type="protein sequence ID" value="CAB5504393.1"/>
    <property type="molecule type" value="Genomic_DNA"/>
</dbReference>
<evidence type="ECO:0000313" key="2">
    <source>
        <dbReference type="EMBL" id="CAB5504393.1"/>
    </source>
</evidence>
<organism evidence="2 3">
    <name type="scientific">Bathymodiolus thermophilus thioautotrophic gill symbiont</name>
    <dbReference type="NCBI Taxonomy" id="2360"/>
    <lineage>
        <taxon>Bacteria</taxon>
        <taxon>Pseudomonadati</taxon>
        <taxon>Pseudomonadota</taxon>
        <taxon>Gammaproteobacteria</taxon>
        <taxon>sulfur-oxidizing symbionts</taxon>
    </lineage>
</organism>